<keyword evidence="1" id="KW-1133">Transmembrane helix</keyword>
<feature type="transmembrane region" description="Helical" evidence="1">
    <location>
        <begin position="822"/>
        <end position="839"/>
    </location>
</feature>
<evidence type="ECO:0000313" key="2">
    <source>
        <dbReference type="EMBL" id="EDR04785.1"/>
    </source>
</evidence>
<name>B0DKR1_LACBS</name>
<dbReference type="RefSeq" id="XP_001884609.1">
    <property type="nucleotide sequence ID" value="XM_001884574.1"/>
</dbReference>
<keyword evidence="1" id="KW-0812">Transmembrane</keyword>
<dbReference type="InParanoid" id="B0DKR1"/>
<feature type="transmembrane region" description="Helical" evidence="1">
    <location>
        <begin position="194"/>
        <end position="217"/>
    </location>
</feature>
<evidence type="ECO:0000256" key="1">
    <source>
        <dbReference type="SAM" id="Phobius"/>
    </source>
</evidence>
<feature type="transmembrane region" description="Helical" evidence="1">
    <location>
        <begin position="409"/>
        <end position="433"/>
    </location>
</feature>
<reference evidence="2 3" key="1">
    <citation type="journal article" date="2008" name="Nature">
        <title>The genome of Laccaria bicolor provides insights into mycorrhizal symbiosis.</title>
        <authorList>
            <person name="Martin F."/>
            <person name="Aerts A."/>
            <person name="Ahren D."/>
            <person name="Brun A."/>
            <person name="Danchin E.G.J."/>
            <person name="Duchaussoy F."/>
            <person name="Gibon J."/>
            <person name="Kohler A."/>
            <person name="Lindquist E."/>
            <person name="Pereda V."/>
            <person name="Salamov A."/>
            <person name="Shapiro H.J."/>
            <person name="Wuyts J."/>
            <person name="Blaudez D."/>
            <person name="Buee M."/>
            <person name="Brokstein P."/>
            <person name="Canbaeck B."/>
            <person name="Cohen D."/>
            <person name="Courty P.E."/>
            <person name="Coutinho P.M."/>
            <person name="Delaruelle C."/>
            <person name="Detter J.C."/>
            <person name="Deveau A."/>
            <person name="DiFazio S."/>
            <person name="Duplessis S."/>
            <person name="Fraissinet-Tachet L."/>
            <person name="Lucic E."/>
            <person name="Frey-Klett P."/>
            <person name="Fourrey C."/>
            <person name="Feussner I."/>
            <person name="Gay G."/>
            <person name="Grimwood J."/>
            <person name="Hoegger P.J."/>
            <person name="Jain P."/>
            <person name="Kilaru S."/>
            <person name="Labbe J."/>
            <person name="Lin Y.C."/>
            <person name="Legue V."/>
            <person name="Le Tacon F."/>
            <person name="Marmeisse R."/>
            <person name="Melayah D."/>
            <person name="Montanini B."/>
            <person name="Muratet M."/>
            <person name="Nehls U."/>
            <person name="Niculita-Hirzel H."/>
            <person name="Oudot-Le Secq M.P."/>
            <person name="Peter M."/>
            <person name="Quesneville H."/>
            <person name="Rajashekar B."/>
            <person name="Reich M."/>
            <person name="Rouhier N."/>
            <person name="Schmutz J."/>
            <person name="Yin T."/>
            <person name="Chalot M."/>
            <person name="Henrissat B."/>
            <person name="Kuees U."/>
            <person name="Lucas S."/>
            <person name="Van de Peer Y."/>
            <person name="Podila G.K."/>
            <person name="Polle A."/>
            <person name="Pukkila P.J."/>
            <person name="Richardson P.M."/>
            <person name="Rouze P."/>
            <person name="Sanders I.R."/>
            <person name="Stajich J.E."/>
            <person name="Tunlid A."/>
            <person name="Tuskan G."/>
            <person name="Grigoriev I.V."/>
        </authorList>
    </citation>
    <scope>NUCLEOTIDE SEQUENCE [LARGE SCALE GENOMIC DNA]</scope>
    <source>
        <strain evidence="3">S238N-H82 / ATCC MYA-4686</strain>
    </source>
</reference>
<feature type="transmembrane region" description="Helical" evidence="1">
    <location>
        <begin position="859"/>
        <end position="880"/>
    </location>
</feature>
<dbReference type="GeneID" id="6080289"/>
<dbReference type="OrthoDB" id="2641762at2759"/>
<organism evidence="3">
    <name type="scientific">Laccaria bicolor (strain S238N-H82 / ATCC MYA-4686)</name>
    <name type="common">Bicoloured deceiver</name>
    <name type="synonym">Laccaria laccata var. bicolor</name>
    <dbReference type="NCBI Taxonomy" id="486041"/>
    <lineage>
        <taxon>Eukaryota</taxon>
        <taxon>Fungi</taxon>
        <taxon>Dikarya</taxon>
        <taxon>Basidiomycota</taxon>
        <taxon>Agaricomycotina</taxon>
        <taxon>Agaricomycetes</taxon>
        <taxon>Agaricomycetidae</taxon>
        <taxon>Agaricales</taxon>
        <taxon>Agaricineae</taxon>
        <taxon>Hydnangiaceae</taxon>
        <taxon>Laccaria</taxon>
    </lineage>
</organism>
<feature type="transmembrane region" description="Helical" evidence="1">
    <location>
        <begin position="367"/>
        <end position="389"/>
    </location>
</feature>
<feature type="transmembrane region" description="Helical" evidence="1">
    <location>
        <begin position="942"/>
        <end position="966"/>
    </location>
</feature>
<gene>
    <name evidence="2" type="ORF">LACBIDRAFT_330263</name>
</gene>
<protein>
    <submittedName>
        <fullName evidence="2">Predicted protein</fullName>
    </submittedName>
</protein>
<dbReference type="AlphaFoldDB" id="B0DKR1"/>
<keyword evidence="3" id="KW-1185">Reference proteome</keyword>
<feature type="transmembrane region" description="Helical" evidence="1">
    <location>
        <begin position="322"/>
        <end position="347"/>
    </location>
</feature>
<feature type="transmembrane region" description="Helical" evidence="1">
    <location>
        <begin position="707"/>
        <end position="726"/>
    </location>
</feature>
<feature type="transmembrane region" description="Helical" evidence="1">
    <location>
        <begin position="238"/>
        <end position="258"/>
    </location>
</feature>
<sequence length="1079" mass="120987">MSHNPKFWLPLPDPDIALSTAYLVLVRMIMYMGRPKVSDEERNKHWEDFEFAATPPTSEIGRARTCVSMCTSVIALILSSTPNDSPLRMSHPQVFKTNEALVMLHDSFLSDRVKDGKGWETWIVRGSRTRLQSPKSRNLDEFTTHKQPAFQSAFTPSTSIVHTPSSIPDDSSLRKAHSNTFDTTQELHTQYPCLSFPLTTVIGIQVVLFVSCATILYSQYSRSLRSSSSFLIKGDTRALFLLLYITLLFVIESIYTAVQARTVQLMYIDNRNYPGGPWAYFLATQNLPVNVMFYATLFVLTFLSDLLVLWRCWVIWTASGRLIAAIVVAFPTTLVLASFVMGTLWTLQSSQPGLSLYSALPMAYGTSYYIISLSVNIILTILITIRLLLYRRRARMAIQGDEGSEYLSLAAIVIESAALYSVFALIFIITYAINNPLNQIFLGVASSAQQIAGYLIIYRVAQGRAWNSGTFSQTGNPSSSLQFGGSSYGESEAKCDPNVVVVGIDSLSQVQWALFGSTIFYTTVLCQETPHRRPADQERPAIKFMLRRFEFMKNDADQCISAPPAPVSSRLNYAARISLDDAKAQHVLDTSDLLRNMDPLDFTQYSVLSSQRSASTLGKTSIFKFTPIFGCPRPIQIDITGSMRASFLIWHEVIKNHGANTFIPTSERLSWVPTPHILRALHVHEILWPRRTCRRCLPRADVPSWRLYYWSGIWSALVLPGVCIAVLLTKEIGFQAALFINCAKLLYSRYSKSQRSASYPLFKKDGKALFLLFYVTLLFAIETLYAVIQAQTIQSMYIDNRNYPGGPWAYFLATRNVLLNEIFYGSLFILTFLVDLLLLRRCWVIWTASGGRLIPSIVIALPALLVFASFVMVMGTLWNLKSYSQGFTLYSALPMAYGTAYYAISPAANMLLTILITARLLFYRLRAKKYLRWEQISEYFSLSTILIESAALNSIFALVFVITFAIDHSLNQVFLGVASSAQQIAGYLIISRLAQNRAWNSTTLESGGSGSTLLQFDAHSSVGDYSRPVSQSFRQSSVMEGFRQSSVMEEDPRLTAYRPYSGSSAFLNATSRSQLSLHG</sequence>
<dbReference type="KEGG" id="lbc:LACBIDRAFT_330263"/>
<proteinExistence type="predicted"/>
<dbReference type="Proteomes" id="UP000001194">
    <property type="component" value="Unassembled WGS sequence"/>
</dbReference>
<feature type="transmembrane region" description="Helical" evidence="1">
    <location>
        <begin position="291"/>
        <end position="310"/>
    </location>
</feature>
<feature type="transmembrane region" description="Helical" evidence="1">
    <location>
        <begin position="768"/>
        <end position="788"/>
    </location>
</feature>
<accession>B0DKR1</accession>
<keyword evidence="1" id="KW-0472">Membrane</keyword>
<feature type="transmembrane region" description="Helical" evidence="1">
    <location>
        <begin position="900"/>
        <end position="922"/>
    </location>
</feature>
<dbReference type="EMBL" id="DS547116">
    <property type="protein sequence ID" value="EDR04785.1"/>
    <property type="molecule type" value="Genomic_DNA"/>
</dbReference>
<evidence type="ECO:0000313" key="3">
    <source>
        <dbReference type="Proteomes" id="UP000001194"/>
    </source>
</evidence>
<dbReference type="STRING" id="486041.B0DKR1"/>
<dbReference type="HOGENOM" id="CLU_286380_0_0_1"/>